<proteinExistence type="predicted"/>
<feature type="compositionally biased region" description="Basic and acidic residues" evidence="1">
    <location>
        <begin position="294"/>
        <end position="319"/>
    </location>
</feature>
<organism evidence="2 3">
    <name type="scientific">Sugiyamaella lignohabitans</name>
    <dbReference type="NCBI Taxonomy" id="796027"/>
    <lineage>
        <taxon>Eukaryota</taxon>
        <taxon>Fungi</taxon>
        <taxon>Dikarya</taxon>
        <taxon>Ascomycota</taxon>
        <taxon>Saccharomycotina</taxon>
        <taxon>Dipodascomycetes</taxon>
        <taxon>Dipodascales</taxon>
        <taxon>Trichomonascaceae</taxon>
        <taxon>Sugiyamaella</taxon>
    </lineage>
</organism>
<dbReference type="RefSeq" id="XP_018738096.1">
    <property type="nucleotide sequence ID" value="XM_018880260.1"/>
</dbReference>
<gene>
    <name evidence="2" type="primary">MTC1</name>
    <name evidence="2" type="ORF">AWJ20_3256</name>
</gene>
<dbReference type="GeneID" id="30035258"/>
<evidence type="ECO:0000313" key="3">
    <source>
        <dbReference type="Proteomes" id="UP000189580"/>
    </source>
</evidence>
<protein>
    <submittedName>
        <fullName evidence="2">Mtc1p</fullName>
    </submittedName>
</protein>
<dbReference type="PANTHER" id="PTHR28265:SF1">
    <property type="entry name" value="MAINTENANCE OF TELOMERE CAPPING PROTEIN 1"/>
    <property type="match status" value="1"/>
</dbReference>
<feature type="compositionally biased region" description="Polar residues" evidence="1">
    <location>
        <begin position="53"/>
        <end position="70"/>
    </location>
</feature>
<accession>A0A167FRR7</accession>
<sequence length="456" mass="49484">MASKSNEDVLDLLDSLEKETKAAVSNNKKKEKNANAATETEKEDDIMGFLDSLTKNPTASGKNSPALSNMKNKKASNVVESTNEKENVEGVVSTEGSVEGNATKAGSVEPTSSTVSDSTADPIPDAISSITSWWSRNKGGLWDTASSAVKQAEARVKEFQPEVQQLQQSQQRALESLGGGISRLGLSKGLLQSTLTSVLETIAPPISRHEQLKINIFHDMVGYPALDSIVYGVFERVMQQVEGGGDLTMIVQKGKERHRRGSDAQQRRELGIFKGPLDQAIKLAAANIEDFVRKSQDKSKTTESKSAKETPSSDDRSESDSPVVRVSDVFLSIQPAVIGDESATAIAASGQSDNHIISSSSSSTFVFVIYLYDPNNDIKFSSVSQPFPYQWAEWLDSPDSTFQAFEADPREWVIDWVEEGLGLAVGIAAQSYVAKRMGTDSLFTVTKAVEEEKEKS</sequence>
<evidence type="ECO:0000313" key="2">
    <source>
        <dbReference type="EMBL" id="ANB15619.1"/>
    </source>
</evidence>
<name>A0A167FRR7_9ASCO</name>
<feature type="compositionally biased region" description="Low complexity" evidence="1">
    <location>
        <begin position="89"/>
        <end position="101"/>
    </location>
</feature>
<dbReference type="KEGG" id="slb:AWJ20_3256"/>
<evidence type="ECO:0000256" key="1">
    <source>
        <dbReference type="SAM" id="MobiDB-lite"/>
    </source>
</evidence>
<keyword evidence="3" id="KW-1185">Reference proteome</keyword>
<reference evidence="2 3" key="1">
    <citation type="submission" date="2016-02" db="EMBL/GenBank/DDBJ databases">
        <title>Complete genome sequence and transcriptome regulation of the pentose utilising yeast Sugiyamaella lignohabitans.</title>
        <authorList>
            <person name="Bellasio M."/>
            <person name="Peymann A."/>
            <person name="Valli M."/>
            <person name="Sipitzky M."/>
            <person name="Graf A."/>
            <person name="Sauer M."/>
            <person name="Marx H."/>
            <person name="Mattanovich D."/>
        </authorList>
    </citation>
    <scope>NUCLEOTIDE SEQUENCE [LARGE SCALE GENOMIC DNA]</scope>
    <source>
        <strain evidence="2 3">CBS 10342</strain>
    </source>
</reference>
<feature type="compositionally biased region" description="Polar residues" evidence="1">
    <location>
        <begin position="109"/>
        <end position="119"/>
    </location>
</feature>
<feature type="region of interest" description="Disordered" evidence="1">
    <location>
        <begin position="294"/>
        <end position="321"/>
    </location>
</feature>
<dbReference type="AlphaFoldDB" id="A0A167FRR7"/>
<dbReference type="Pfam" id="PF10310">
    <property type="entry name" value="DUF5427"/>
    <property type="match status" value="1"/>
</dbReference>
<dbReference type="InterPro" id="IPR018814">
    <property type="entry name" value="DUF5427"/>
</dbReference>
<dbReference type="Proteomes" id="UP000189580">
    <property type="component" value="Chromosome b"/>
</dbReference>
<dbReference type="PANTHER" id="PTHR28265">
    <property type="entry name" value="MAINTENANCE OF TELOMERE CAPPING PROTEIN 1"/>
    <property type="match status" value="1"/>
</dbReference>
<dbReference type="OrthoDB" id="5594977at2759"/>
<dbReference type="EMBL" id="CP014503">
    <property type="protein sequence ID" value="ANB15619.1"/>
    <property type="molecule type" value="Genomic_DNA"/>
</dbReference>
<feature type="region of interest" description="Disordered" evidence="1">
    <location>
        <begin position="22"/>
        <end position="120"/>
    </location>
</feature>